<dbReference type="AlphaFoldDB" id="A0A1Y2FDX6"/>
<proteinExistence type="predicted"/>
<feature type="compositionally biased region" description="Low complexity" evidence="1">
    <location>
        <begin position="501"/>
        <end position="527"/>
    </location>
</feature>
<reference evidence="2 3" key="1">
    <citation type="submission" date="2016-07" db="EMBL/GenBank/DDBJ databases">
        <title>Pervasive Adenine N6-methylation of Active Genes in Fungi.</title>
        <authorList>
            <consortium name="DOE Joint Genome Institute"/>
            <person name="Mondo S.J."/>
            <person name="Dannebaum R.O."/>
            <person name="Kuo R.C."/>
            <person name="Labutti K."/>
            <person name="Haridas S."/>
            <person name="Kuo A."/>
            <person name="Salamov A."/>
            <person name="Ahrendt S.R."/>
            <person name="Lipzen A."/>
            <person name="Sullivan W."/>
            <person name="Andreopoulos W.B."/>
            <person name="Clum A."/>
            <person name="Lindquist E."/>
            <person name="Daum C."/>
            <person name="Ramamoorthy G.K."/>
            <person name="Gryganskyi A."/>
            <person name="Culley D."/>
            <person name="Magnuson J.K."/>
            <person name="James T.Y."/>
            <person name="O'Malley M.A."/>
            <person name="Stajich J.E."/>
            <person name="Spatafora J.W."/>
            <person name="Visel A."/>
            <person name="Grigoriev I.V."/>
        </authorList>
    </citation>
    <scope>NUCLEOTIDE SEQUENCE [LARGE SCALE GENOMIC DNA]</scope>
    <source>
        <strain evidence="2 3">62-1032</strain>
    </source>
</reference>
<name>A0A1Y2FDX6_9BASI</name>
<feature type="compositionally biased region" description="Low complexity" evidence="1">
    <location>
        <begin position="332"/>
        <end position="347"/>
    </location>
</feature>
<dbReference type="Proteomes" id="UP000193467">
    <property type="component" value="Unassembled WGS sequence"/>
</dbReference>
<evidence type="ECO:0000256" key="1">
    <source>
        <dbReference type="SAM" id="MobiDB-lite"/>
    </source>
</evidence>
<evidence type="ECO:0000313" key="2">
    <source>
        <dbReference type="EMBL" id="ORY81827.1"/>
    </source>
</evidence>
<protein>
    <submittedName>
        <fullName evidence="2">Uncharacterized protein</fullName>
    </submittedName>
</protein>
<comment type="caution">
    <text evidence="2">The sequence shown here is derived from an EMBL/GenBank/DDBJ whole genome shotgun (WGS) entry which is preliminary data.</text>
</comment>
<feature type="compositionally biased region" description="Acidic residues" evidence="1">
    <location>
        <begin position="383"/>
        <end position="399"/>
    </location>
</feature>
<feature type="compositionally biased region" description="Basic and acidic residues" evidence="1">
    <location>
        <begin position="432"/>
        <end position="442"/>
    </location>
</feature>
<feature type="compositionally biased region" description="Acidic residues" evidence="1">
    <location>
        <begin position="443"/>
        <end position="453"/>
    </location>
</feature>
<feature type="region of interest" description="Disordered" evidence="1">
    <location>
        <begin position="294"/>
        <end position="527"/>
    </location>
</feature>
<dbReference type="OrthoDB" id="2534623at2759"/>
<feature type="compositionally biased region" description="Polar residues" evidence="1">
    <location>
        <begin position="317"/>
        <end position="331"/>
    </location>
</feature>
<feature type="region of interest" description="Disordered" evidence="1">
    <location>
        <begin position="245"/>
        <end position="277"/>
    </location>
</feature>
<gene>
    <name evidence="2" type="ORF">BCR35DRAFT_303996</name>
</gene>
<accession>A0A1Y2FDX6</accession>
<feature type="compositionally biased region" description="Basic and acidic residues" evidence="1">
    <location>
        <begin position="467"/>
        <end position="477"/>
    </location>
</feature>
<evidence type="ECO:0000313" key="3">
    <source>
        <dbReference type="Proteomes" id="UP000193467"/>
    </source>
</evidence>
<keyword evidence="3" id="KW-1185">Reference proteome</keyword>
<organism evidence="2 3">
    <name type="scientific">Leucosporidium creatinivorum</name>
    <dbReference type="NCBI Taxonomy" id="106004"/>
    <lineage>
        <taxon>Eukaryota</taxon>
        <taxon>Fungi</taxon>
        <taxon>Dikarya</taxon>
        <taxon>Basidiomycota</taxon>
        <taxon>Pucciniomycotina</taxon>
        <taxon>Microbotryomycetes</taxon>
        <taxon>Leucosporidiales</taxon>
        <taxon>Leucosporidium</taxon>
    </lineage>
</organism>
<feature type="compositionally biased region" description="Basic residues" evidence="1">
    <location>
        <begin position="245"/>
        <end position="257"/>
    </location>
</feature>
<dbReference type="InParanoid" id="A0A1Y2FDX6"/>
<dbReference type="EMBL" id="MCGR01000022">
    <property type="protein sequence ID" value="ORY81827.1"/>
    <property type="molecule type" value="Genomic_DNA"/>
</dbReference>
<sequence length="617" mass="65739">MAPLPSYKDLWPTDDSTWDSPKDVVLVLHLATLASGYTPNINLAARPTPTRTSHAFLRCVEPKKPHRTGCQATLLYLEYLTRSKKGNGPCKVHLPPRSKDTQKLCDHHGGEDSGHSECVGPLERATSPFHLSVGTRVYTKREVSLIEAGLKSTGRRAGYAIQSRHTKDVLVKCLGESDAGPCKWQVRLIPGKGRDGEGNEVEGHTASEIDPVHQCEPKLPSPSEPLREVLDYFPEITLTAGLIGKSKRQQVRKKPKGKTPATPDYATDSSDEEGVISDSGLQRRCEELIALCPPKAESNGNGPADPSSLEAPANASGPASATGSIEHTTLTAPASALGLSSAAASPSAGGGRDTRDPSSSLSPVQSEAADDSMYEEPALVDAGAEDDEDDGSYGGDSEEEKPRASKRARLARGQQLQQEEQQRRATRRSLGKGKEVSYKEVWEVEGLDDEEEKPEVYEGAVEQPTIEDLKPIEDVKPVQEQYEDVKPQQSVPAPLPLGLNDDSIIPDSAAPSPAVASSSSFAQAQAHDASIDPTLGISLPTAAHLASTAPAPAPAPAVEAEPEVDLSMFVDLDSSAPATQENDKVGEVVEGGEHKIVVDQMLPSAEVEEKIGMEVDA</sequence>